<evidence type="ECO:0000256" key="3">
    <source>
        <dbReference type="ARBA" id="ARBA00023295"/>
    </source>
</evidence>
<evidence type="ECO:0000313" key="8">
    <source>
        <dbReference type="Proteomes" id="UP001058553"/>
    </source>
</evidence>
<dbReference type="InterPro" id="IPR023296">
    <property type="entry name" value="Glyco_hydro_beta-prop_sf"/>
</dbReference>
<feature type="domain" description="Glycosyl hydrolase family 32 C-terminal" evidence="6">
    <location>
        <begin position="322"/>
        <end position="449"/>
    </location>
</feature>
<dbReference type="InterPro" id="IPR013148">
    <property type="entry name" value="Glyco_hydro_32_N"/>
</dbReference>
<dbReference type="Proteomes" id="UP001058553">
    <property type="component" value="Chromosome"/>
</dbReference>
<sequence length="463" mass="51185">MNDPNGLVYYDGEYHLFYQYNPTATTMGYVHWGHAVSKDLLNWHTLPIALARTSAGQAFSGSAVVDKENTSKLFKDKHGGLVVIYTRVSASLQTQEIASSADRGRTFTPYSNNPVLDIGSAQFRDPKVFWYEPNRQWIMVVVASRDHRVQFYRSADLKTWHKLSEFADAGLLGIDYECPDLVSVPVEGGGDRWVLILSINPGAPLGGSTIQYFVGDFDGQQFIAEDHATRLMDFGKDFYAFQTFSGLSSAPVGLSWLSNWQYANEVPASPSRGMMTLPRTLGLRQVKGDWRLLQRFIDLSPLANKTLSSGPRASARGTLLTQALPPGEAVEVQLTVEITVNAVFTLRFANEQGEKLEAGLDSGPFGGIFIDRHATQGFQHRYFTDRFSWALPPATTHTDIHLVVDRASLELIADEGAASGTALYYTTLPFDRITLLVEHGEAILHELTIRTLHAVSSSGEVTT</sequence>
<keyword evidence="3 4" id="KW-0326">Glycosidase</keyword>
<evidence type="ECO:0000259" key="6">
    <source>
        <dbReference type="Pfam" id="PF08244"/>
    </source>
</evidence>
<reference evidence="7" key="1">
    <citation type="submission" date="2022-07" db="EMBL/GenBank/DDBJ databases">
        <title>Genetic diversity of Erwinia pyrifoliae.</title>
        <authorList>
            <person name="Park D.S."/>
            <person name="Ham H."/>
        </authorList>
    </citation>
    <scope>NUCLEOTIDE SEQUENCE</scope>
    <source>
        <strain evidence="7">CP201486</strain>
    </source>
</reference>
<evidence type="ECO:0000256" key="1">
    <source>
        <dbReference type="ARBA" id="ARBA00009902"/>
    </source>
</evidence>
<dbReference type="Gene3D" id="2.115.10.20">
    <property type="entry name" value="Glycosyl hydrolase domain, family 43"/>
    <property type="match status" value="1"/>
</dbReference>
<dbReference type="RefSeq" id="WP_259826285.1">
    <property type="nucleotide sequence ID" value="NZ_CP103445.1"/>
</dbReference>
<dbReference type="InterPro" id="IPR001362">
    <property type="entry name" value="Glyco_hydro_32"/>
</dbReference>
<dbReference type="InterPro" id="IPR013320">
    <property type="entry name" value="ConA-like_dom_sf"/>
</dbReference>
<gene>
    <name evidence="7" type="ORF">NYP84_08185</name>
</gene>
<dbReference type="SUPFAM" id="SSF49899">
    <property type="entry name" value="Concanavalin A-like lectins/glucanases"/>
    <property type="match status" value="1"/>
</dbReference>
<dbReference type="CDD" id="cd18622">
    <property type="entry name" value="GH32_Inu-like"/>
    <property type="match status" value="1"/>
</dbReference>
<evidence type="ECO:0000256" key="2">
    <source>
        <dbReference type="ARBA" id="ARBA00022801"/>
    </source>
</evidence>
<comment type="similarity">
    <text evidence="1 4">Belongs to the glycosyl hydrolase 32 family.</text>
</comment>
<organism evidence="7 8">
    <name type="scientific">Erwinia pyrifoliae</name>
    <dbReference type="NCBI Taxonomy" id="79967"/>
    <lineage>
        <taxon>Bacteria</taxon>
        <taxon>Pseudomonadati</taxon>
        <taxon>Pseudomonadota</taxon>
        <taxon>Gammaproteobacteria</taxon>
        <taxon>Enterobacterales</taxon>
        <taxon>Erwiniaceae</taxon>
        <taxon>Erwinia</taxon>
    </lineage>
</organism>
<evidence type="ECO:0000313" key="7">
    <source>
        <dbReference type="EMBL" id="UWS35108.1"/>
    </source>
</evidence>
<dbReference type="PANTHER" id="PTHR42800">
    <property type="entry name" value="EXOINULINASE INUD (AFU_ORTHOLOGUE AFUA_5G00480)"/>
    <property type="match status" value="1"/>
</dbReference>
<dbReference type="SMART" id="SM00640">
    <property type="entry name" value="Glyco_32"/>
    <property type="match status" value="1"/>
</dbReference>
<accession>A0ABY5XDN4</accession>
<dbReference type="Pfam" id="PF00251">
    <property type="entry name" value="Glyco_hydro_32N"/>
    <property type="match status" value="1"/>
</dbReference>
<dbReference type="PANTHER" id="PTHR42800:SF2">
    <property type="entry name" value="INVERTASE-RELATED"/>
    <property type="match status" value="1"/>
</dbReference>
<dbReference type="EMBL" id="CP103445">
    <property type="protein sequence ID" value="UWS35108.1"/>
    <property type="molecule type" value="Genomic_DNA"/>
</dbReference>
<feature type="domain" description="Glycosyl hydrolase family 32 N-terminal" evidence="5">
    <location>
        <begin position="1"/>
        <end position="285"/>
    </location>
</feature>
<dbReference type="InterPro" id="IPR013189">
    <property type="entry name" value="Glyco_hydro_32_C"/>
</dbReference>
<proteinExistence type="inferred from homology"/>
<dbReference type="GO" id="GO:0016787">
    <property type="term" value="F:hydrolase activity"/>
    <property type="evidence" value="ECO:0007669"/>
    <property type="project" value="UniProtKB-KW"/>
</dbReference>
<dbReference type="SUPFAM" id="SSF75005">
    <property type="entry name" value="Arabinanase/levansucrase/invertase"/>
    <property type="match status" value="1"/>
</dbReference>
<dbReference type="Pfam" id="PF08244">
    <property type="entry name" value="Glyco_hydro_32C"/>
    <property type="match status" value="1"/>
</dbReference>
<evidence type="ECO:0000259" key="5">
    <source>
        <dbReference type="Pfam" id="PF00251"/>
    </source>
</evidence>
<protein>
    <submittedName>
        <fullName evidence="7">Glycoside hydrolase family 32 protein</fullName>
    </submittedName>
</protein>
<dbReference type="Gene3D" id="2.60.120.560">
    <property type="entry name" value="Exo-inulinase, domain 1"/>
    <property type="match status" value="1"/>
</dbReference>
<evidence type="ECO:0000256" key="4">
    <source>
        <dbReference type="RuleBase" id="RU362110"/>
    </source>
</evidence>
<keyword evidence="2 4" id="KW-0378">Hydrolase</keyword>
<keyword evidence="8" id="KW-1185">Reference proteome</keyword>
<name>A0ABY5XDN4_ERWPY</name>